<organism evidence="3 4">
    <name type="scientific">Tritrichomonas foetus</name>
    <dbReference type="NCBI Taxonomy" id="1144522"/>
    <lineage>
        <taxon>Eukaryota</taxon>
        <taxon>Metamonada</taxon>
        <taxon>Parabasalia</taxon>
        <taxon>Tritrichomonadida</taxon>
        <taxon>Tritrichomonadidae</taxon>
        <taxon>Tritrichomonas</taxon>
    </lineage>
</organism>
<keyword evidence="2" id="KW-0472">Membrane</keyword>
<feature type="transmembrane region" description="Helical" evidence="2">
    <location>
        <begin position="251"/>
        <end position="268"/>
    </location>
</feature>
<feature type="compositionally biased region" description="Basic and acidic residues" evidence="1">
    <location>
        <begin position="183"/>
        <end position="214"/>
    </location>
</feature>
<comment type="caution">
    <text evidence="3">The sequence shown here is derived from an EMBL/GenBank/DDBJ whole genome shotgun (WGS) entry which is preliminary data.</text>
</comment>
<keyword evidence="2" id="KW-1133">Transmembrane helix</keyword>
<name>A0A1J4KQN8_9EUKA</name>
<feature type="region of interest" description="Disordered" evidence="1">
    <location>
        <begin position="144"/>
        <end position="220"/>
    </location>
</feature>
<evidence type="ECO:0000256" key="2">
    <source>
        <dbReference type="SAM" id="Phobius"/>
    </source>
</evidence>
<feature type="compositionally biased region" description="Acidic residues" evidence="1">
    <location>
        <begin position="144"/>
        <end position="153"/>
    </location>
</feature>
<feature type="transmembrane region" description="Helical" evidence="2">
    <location>
        <begin position="274"/>
        <end position="293"/>
    </location>
</feature>
<sequence length="323" mass="38377">MENEENDIPINLNRRISKSQSDLTFRPKIHKKQKLTRSNSFDLSSPTKSEKKSFLDYQKEDIATFFTQHILFFHLVQEVFLYQRPFTFAVIVIFVNVILYSFWKLPLYGFLFCFYIIQYYYRLSIPRLAPILYETLFPPLENYNEEEEEEEETKNENSESQMDHKNSAKQQTETNAESQKNAESPKNEKSQNEKSAKNEKSQESETTKISDKKPKSNRTRSIDEVSEFLGNIHQIVVPYIKGFIVLSNDDSYFGLFIMMNIYFFLFIFTSTFQLFGLLCLAINFLMIAPAVYFNDNLRYLCQMFYNRWIKNKNSQNTGNFAWR</sequence>
<evidence type="ECO:0000256" key="1">
    <source>
        <dbReference type="SAM" id="MobiDB-lite"/>
    </source>
</evidence>
<feature type="compositionally biased region" description="Polar residues" evidence="1">
    <location>
        <begin position="168"/>
        <end position="182"/>
    </location>
</feature>
<reference evidence="3" key="1">
    <citation type="submission" date="2016-10" db="EMBL/GenBank/DDBJ databases">
        <authorList>
            <person name="Benchimol M."/>
            <person name="Almeida L.G."/>
            <person name="Vasconcelos A.T."/>
            <person name="Perreira-Neves A."/>
            <person name="Rosa I.A."/>
            <person name="Tasca T."/>
            <person name="Bogo M.R."/>
            <person name="de Souza W."/>
        </authorList>
    </citation>
    <scope>NUCLEOTIDE SEQUENCE [LARGE SCALE GENOMIC DNA]</scope>
    <source>
        <strain evidence="3">K</strain>
    </source>
</reference>
<dbReference type="EMBL" id="MLAK01000579">
    <property type="protein sequence ID" value="OHT11773.1"/>
    <property type="molecule type" value="Genomic_DNA"/>
</dbReference>
<keyword evidence="4" id="KW-1185">Reference proteome</keyword>
<evidence type="ECO:0000313" key="3">
    <source>
        <dbReference type="EMBL" id="OHT11773.1"/>
    </source>
</evidence>
<evidence type="ECO:0000313" key="4">
    <source>
        <dbReference type="Proteomes" id="UP000179807"/>
    </source>
</evidence>
<accession>A0A1J4KQN8</accession>
<dbReference type="Proteomes" id="UP000179807">
    <property type="component" value="Unassembled WGS sequence"/>
</dbReference>
<gene>
    <name evidence="3" type="ORF">TRFO_18661</name>
</gene>
<dbReference type="RefSeq" id="XP_068364909.1">
    <property type="nucleotide sequence ID" value="XM_068500308.1"/>
</dbReference>
<dbReference type="AlphaFoldDB" id="A0A1J4KQN8"/>
<dbReference type="VEuPathDB" id="TrichDB:TRFO_18661"/>
<feature type="compositionally biased region" description="Basic and acidic residues" evidence="1">
    <location>
        <begin position="154"/>
        <end position="166"/>
    </location>
</feature>
<protein>
    <submittedName>
        <fullName evidence="3">Uncharacterized protein</fullName>
    </submittedName>
</protein>
<dbReference type="GeneID" id="94835012"/>
<proteinExistence type="predicted"/>
<keyword evidence="2" id="KW-0812">Transmembrane</keyword>